<dbReference type="InterPro" id="IPR037465">
    <property type="entry name" value="YlxR"/>
</dbReference>
<evidence type="ECO:0000313" key="3">
    <source>
        <dbReference type="Proteomes" id="UP000237865"/>
    </source>
</evidence>
<comment type="caution">
    <text evidence="2">The sequence shown here is derived from an EMBL/GenBank/DDBJ whole genome shotgun (WGS) entry which is preliminary data.</text>
</comment>
<dbReference type="PANTHER" id="PTHR34215">
    <property type="entry name" value="BLL0784 PROTEIN"/>
    <property type="match status" value="1"/>
</dbReference>
<reference evidence="2 3" key="1">
    <citation type="submission" date="2017-11" db="EMBL/GenBank/DDBJ databases">
        <title>Genome sequence of Entomoplasma lucivorax PIPN-2 (ATCC 49196).</title>
        <authorList>
            <person name="Lo W.-S."/>
            <person name="Gasparich G.E."/>
            <person name="Kuo C.-H."/>
        </authorList>
    </citation>
    <scope>NUCLEOTIDE SEQUENCE [LARGE SCALE GENOMIC DNA]</scope>
    <source>
        <strain evidence="2 3">PIPN-2</strain>
    </source>
</reference>
<dbReference type="SUPFAM" id="SSF64376">
    <property type="entry name" value="YlxR-like"/>
    <property type="match status" value="1"/>
</dbReference>
<evidence type="ECO:0000259" key="1">
    <source>
        <dbReference type="Pfam" id="PF04296"/>
    </source>
</evidence>
<evidence type="ECO:0000313" key="2">
    <source>
        <dbReference type="EMBL" id="PPE05497.1"/>
    </source>
</evidence>
<dbReference type="Proteomes" id="UP000237865">
    <property type="component" value="Unassembled WGS sequence"/>
</dbReference>
<dbReference type="PANTHER" id="PTHR34215:SF1">
    <property type="entry name" value="YLXR DOMAIN-CONTAINING PROTEIN"/>
    <property type="match status" value="1"/>
</dbReference>
<sequence length="91" mass="10480">MKVMTNITTKNLRKDLFSKTLIDRQNLIRIVKTKDNQIIIDLDQKMSGRGAYMQKSYEAIIAVKKHNGLARSLKTKIDEAIYDKLLGLLDE</sequence>
<feature type="domain" description="YlxR" evidence="1">
    <location>
        <begin position="13"/>
        <end position="85"/>
    </location>
</feature>
<protein>
    <submittedName>
        <fullName evidence="2">RNA-binding protein</fullName>
    </submittedName>
</protein>
<dbReference type="InterPro" id="IPR035931">
    <property type="entry name" value="YlxR-like_sf"/>
</dbReference>
<dbReference type="AlphaFoldDB" id="A0A2S5RDW8"/>
<dbReference type="Gene3D" id="3.30.1230.10">
    <property type="entry name" value="YlxR-like"/>
    <property type="match status" value="1"/>
</dbReference>
<organism evidence="2 3">
    <name type="scientific">Williamsoniiplasma lucivorax</name>
    <dbReference type="NCBI Taxonomy" id="209274"/>
    <lineage>
        <taxon>Bacteria</taxon>
        <taxon>Bacillati</taxon>
        <taxon>Mycoplasmatota</taxon>
        <taxon>Mollicutes</taxon>
        <taxon>Entomoplasmatales</taxon>
        <taxon>Williamsoniiplasma</taxon>
    </lineage>
</organism>
<dbReference type="STRING" id="1399797.GCA_000518285_00131"/>
<accession>A0A2S5RDW8</accession>
<gene>
    <name evidence="2" type="ORF">ELUCI_v1c05900</name>
</gene>
<dbReference type="Pfam" id="PF04296">
    <property type="entry name" value="YlxR"/>
    <property type="match status" value="1"/>
</dbReference>
<keyword evidence="3" id="KW-1185">Reference proteome</keyword>
<dbReference type="EMBL" id="PHNE01000002">
    <property type="protein sequence ID" value="PPE05497.1"/>
    <property type="molecule type" value="Genomic_DNA"/>
</dbReference>
<proteinExistence type="predicted"/>
<dbReference type="InterPro" id="IPR007393">
    <property type="entry name" value="YlxR_dom"/>
</dbReference>
<name>A0A2S5RDW8_9MOLU</name>